<keyword evidence="8 10" id="KW-0686">Riboflavin biosynthesis</keyword>
<dbReference type="Pfam" id="PF00925">
    <property type="entry name" value="GTP_cyclohydro2"/>
    <property type="match status" value="1"/>
</dbReference>
<evidence type="ECO:0000313" key="12">
    <source>
        <dbReference type="EMBL" id="WPJ95536.1"/>
    </source>
</evidence>
<feature type="binding site" evidence="10">
    <location>
        <position position="36"/>
    </location>
    <ligand>
        <name>Mg(2+)</name>
        <dbReference type="ChEBI" id="CHEBI:18420"/>
        <label>2</label>
    </ligand>
</feature>
<keyword evidence="10" id="KW-0464">Manganese</keyword>
<dbReference type="SUPFAM" id="SSF55821">
    <property type="entry name" value="YrdC/RibB"/>
    <property type="match status" value="1"/>
</dbReference>
<evidence type="ECO:0000256" key="5">
    <source>
        <dbReference type="ARBA" id="ARBA00008976"/>
    </source>
</evidence>
<gene>
    <name evidence="10 12" type="primary">ribB</name>
    <name evidence="12" type="ORF">SH580_19140</name>
</gene>
<feature type="binding site" evidence="10">
    <location>
        <position position="36"/>
    </location>
    <ligand>
        <name>Mg(2+)</name>
        <dbReference type="ChEBI" id="CHEBI:18420"/>
        <label>1</label>
    </ligand>
</feature>
<dbReference type="GO" id="GO:0008686">
    <property type="term" value="F:3,4-dihydroxy-2-butanone-4-phosphate synthase activity"/>
    <property type="evidence" value="ECO:0007669"/>
    <property type="project" value="UniProtKB-EC"/>
</dbReference>
<dbReference type="NCBIfam" id="TIGR00506">
    <property type="entry name" value="ribB"/>
    <property type="match status" value="1"/>
</dbReference>
<dbReference type="InterPro" id="IPR036144">
    <property type="entry name" value="RibA-like_sf"/>
</dbReference>
<feature type="binding site" evidence="10">
    <location>
        <position position="151"/>
    </location>
    <ligand>
        <name>Mg(2+)</name>
        <dbReference type="ChEBI" id="CHEBI:18420"/>
        <label>2</label>
    </ligand>
</feature>
<comment type="catalytic activity">
    <reaction evidence="1 10">
        <text>D-ribulose 5-phosphate = (2S)-2-hydroxy-3-oxobutyl phosphate + formate + H(+)</text>
        <dbReference type="Rhea" id="RHEA:18457"/>
        <dbReference type="ChEBI" id="CHEBI:15378"/>
        <dbReference type="ChEBI" id="CHEBI:15740"/>
        <dbReference type="ChEBI" id="CHEBI:58121"/>
        <dbReference type="ChEBI" id="CHEBI:58830"/>
        <dbReference type="EC" id="4.1.99.12"/>
    </reaction>
</comment>
<evidence type="ECO:0000259" key="11">
    <source>
        <dbReference type="Pfam" id="PF00925"/>
    </source>
</evidence>
<comment type="similarity">
    <text evidence="10">Belongs to the DHBP synthase family.</text>
</comment>
<comment type="function">
    <text evidence="2 10">Catalyzes the conversion of D-ribulose 5-phosphate to formate and 3,4-dihydroxy-2-butanone 4-phosphate.</text>
</comment>
<keyword evidence="13" id="KW-1185">Reference proteome</keyword>
<sequence length="371" mass="40936">MSTVPNLDSPFDSIESAIADIAAGKMVIVTDDESRENEGDLVMAAEKVTPQAVNQMIMHARGLICVPMLSHQLRRLGINRMASENRESHQTDFTISVDAAEGITTGISAYDRAETIRILGDPKSHQDMLVQPGHVFPLRAKPGGVLQRAGHTEAAVDLVQLAGLNPAGVICEILNEEGASARLPYLIEYKKKHNLKLICIADLIEYRHTRDKLIEHVLTKPFESEFGTFDLHIFRSILDNRQHLALSMGELSEAPTLVRVQSENLLGDIFRSKTLGGYNSLNAAMERIAHEGHGVLLYIEQPQGGIRVIESSDKTAIKDVGPTKMDFRDYGIGAQILVELGLKQIRLMSSTQRKVVGIDGYDLEIIEQIDI</sequence>
<feature type="binding site" evidence="10">
    <location>
        <begin position="35"/>
        <end position="36"/>
    </location>
    <ligand>
        <name>D-ribulose 5-phosphate</name>
        <dbReference type="ChEBI" id="CHEBI:58121"/>
    </ligand>
</feature>
<comment type="similarity">
    <text evidence="4">In the N-terminal section; belongs to the DHBP synthase family.</text>
</comment>
<dbReference type="RefSeq" id="WP_319832415.1">
    <property type="nucleotide sequence ID" value="NZ_CP138858.1"/>
</dbReference>
<dbReference type="InterPro" id="IPR032677">
    <property type="entry name" value="GTP_cyclohydro_II"/>
</dbReference>
<dbReference type="EMBL" id="CP138858">
    <property type="protein sequence ID" value="WPJ95536.1"/>
    <property type="molecule type" value="Genomic_DNA"/>
</dbReference>
<comment type="subunit">
    <text evidence="10">Homodimer.</text>
</comment>
<evidence type="ECO:0000256" key="10">
    <source>
        <dbReference type="HAMAP-Rule" id="MF_00180"/>
    </source>
</evidence>
<keyword evidence="10" id="KW-0460">Magnesium</keyword>
<dbReference type="PANTHER" id="PTHR21327:SF18">
    <property type="entry name" value="3,4-DIHYDROXY-2-BUTANONE 4-PHOSPHATE SYNTHASE"/>
    <property type="match status" value="1"/>
</dbReference>
<dbReference type="PANTHER" id="PTHR21327">
    <property type="entry name" value="GTP CYCLOHYDROLASE II-RELATED"/>
    <property type="match status" value="1"/>
</dbReference>
<evidence type="ECO:0000256" key="3">
    <source>
        <dbReference type="ARBA" id="ARBA00004904"/>
    </source>
</evidence>
<feature type="domain" description="GTP cyclohydrolase II" evidence="11">
    <location>
        <begin position="219"/>
        <end position="369"/>
    </location>
</feature>
<evidence type="ECO:0000256" key="9">
    <source>
        <dbReference type="ARBA" id="ARBA00022723"/>
    </source>
</evidence>
<evidence type="ECO:0000256" key="8">
    <source>
        <dbReference type="ARBA" id="ARBA00022619"/>
    </source>
</evidence>
<evidence type="ECO:0000256" key="4">
    <source>
        <dbReference type="ARBA" id="ARBA00005520"/>
    </source>
</evidence>
<feature type="binding site" evidence="10">
    <location>
        <position position="40"/>
    </location>
    <ligand>
        <name>D-ribulose 5-phosphate</name>
        <dbReference type="ChEBI" id="CHEBI:58121"/>
    </ligand>
</feature>
<evidence type="ECO:0000256" key="7">
    <source>
        <dbReference type="ARBA" id="ARBA00018836"/>
    </source>
</evidence>
<reference evidence="12 13" key="1">
    <citation type="submission" date="2023-11" db="EMBL/GenBank/DDBJ databases">
        <title>Coraliomargarita sp. nov., isolated from marine algae.</title>
        <authorList>
            <person name="Lee J.K."/>
            <person name="Baek J.H."/>
            <person name="Kim J.M."/>
            <person name="Choi D.G."/>
            <person name="Jeon C.O."/>
        </authorList>
    </citation>
    <scope>NUCLEOTIDE SEQUENCE [LARGE SCALE GENOMIC DNA]</scope>
    <source>
        <strain evidence="12 13">J2-16</strain>
    </source>
</reference>
<proteinExistence type="inferred from homology"/>
<dbReference type="HAMAP" id="MF_00180">
    <property type="entry name" value="RibB"/>
    <property type="match status" value="1"/>
</dbReference>
<dbReference type="InterPro" id="IPR017945">
    <property type="entry name" value="DHBP_synth_RibB-like_a/b_dom"/>
</dbReference>
<comment type="similarity">
    <text evidence="5">In the C-terminal section; belongs to the GTP cyclohydrolase II family.</text>
</comment>
<feature type="site" description="Essential for catalytic activity" evidence="10">
    <location>
        <position position="134"/>
    </location>
</feature>
<accession>A0ABZ0RJF5</accession>
<protein>
    <recommendedName>
        <fullName evidence="7 10">3,4-dihydroxy-2-butanone 4-phosphate synthase</fullName>
        <shortName evidence="10">DHBP synthase</shortName>
        <ecNumber evidence="6 10">4.1.99.12</ecNumber>
    </recommendedName>
</protein>
<dbReference type="SUPFAM" id="SSF142695">
    <property type="entry name" value="RibA-like"/>
    <property type="match status" value="1"/>
</dbReference>
<dbReference type="Proteomes" id="UP001324993">
    <property type="component" value="Chromosome"/>
</dbReference>
<keyword evidence="9 10" id="KW-0479">Metal-binding</keyword>
<evidence type="ECO:0000256" key="1">
    <source>
        <dbReference type="ARBA" id="ARBA00000141"/>
    </source>
</evidence>
<comment type="cofactor">
    <cofactor evidence="10">
        <name>Mg(2+)</name>
        <dbReference type="ChEBI" id="CHEBI:18420"/>
    </cofactor>
    <cofactor evidence="10">
        <name>Mn(2+)</name>
        <dbReference type="ChEBI" id="CHEBI:29035"/>
    </cofactor>
    <text evidence="10">Binds 2 divalent metal cations per subunit. Magnesium or manganese.</text>
</comment>
<organism evidence="12 13">
    <name type="scientific">Coraliomargarita algicola</name>
    <dbReference type="NCBI Taxonomy" id="3092156"/>
    <lineage>
        <taxon>Bacteria</taxon>
        <taxon>Pseudomonadati</taxon>
        <taxon>Verrucomicrobiota</taxon>
        <taxon>Opitutia</taxon>
        <taxon>Puniceicoccales</taxon>
        <taxon>Coraliomargaritaceae</taxon>
        <taxon>Coraliomargarita</taxon>
    </lineage>
</organism>
<keyword evidence="10 12" id="KW-0456">Lyase</keyword>
<dbReference type="Gene3D" id="3.90.870.10">
    <property type="entry name" value="DHBP synthase"/>
    <property type="match status" value="1"/>
</dbReference>
<dbReference type="PIRSF" id="PIRSF001259">
    <property type="entry name" value="RibA"/>
    <property type="match status" value="1"/>
</dbReference>
<dbReference type="Pfam" id="PF00926">
    <property type="entry name" value="DHBP_synthase"/>
    <property type="match status" value="1"/>
</dbReference>
<name>A0ABZ0RJF5_9BACT</name>
<evidence type="ECO:0000256" key="6">
    <source>
        <dbReference type="ARBA" id="ARBA00012153"/>
    </source>
</evidence>
<evidence type="ECO:0000256" key="2">
    <source>
        <dbReference type="ARBA" id="ARBA00002284"/>
    </source>
</evidence>
<feature type="binding site" evidence="10">
    <location>
        <begin position="148"/>
        <end position="152"/>
    </location>
    <ligand>
        <name>D-ribulose 5-phosphate</name>
        <dbReference type="ChEBI" id="CHEBI:58121"/>
    </ligand>
</feature>
<dbReference type="InterPro" id="IPR000422">
    <property type="entry name" value="DHBP_synthase_RibB"/>
</dbReference>
<feature type="site" description="Essential for catalytic activity" evidence="10">
    <location>
        <position position="172"/>
    </location>
</feature>
<evidence type="ECO:0000313" key="13">
    <source>
        <dbReference type="Proteomes" id="UP001324993"/>
    </source>
</evidence>
<dbReference type="Gene3D" id="3.40.50.10990">
    <property type="entry name" value="GTP cyclohydrolase II"/>
    <property type="match status" value="1"/>
</dbReference>
<comment type="pathway">
    <text evidence="3 10">Cofactor biosynthesis; riboflavin biosynthesis; 2-hydroxy-3-oxobutyl phosphate from D-ribulose 5-phosphate: step 1/1.</text>
</comment>
<dbReference type="EC" id="4.1.99.12" evidence="6 10"/>